<dbReference type="PANTHER" id="PTHR43976">
    <property type="entry name" value="SHORT CHAIN DEHYDROGENASE"/>
    <property type="match status" value="1"/>
</dbReference>
<dbReference type="RefSeq" id="WP_344043672.1">
    <property type="nucleotide sequence ID" value="NZ_BAAAKE010000049.1"/>
</dbReference>
<dbReference type="Gene3D" id="3.40.50.720">
    <property type="entry name" value="NAD(P)-binding Rossmann-like Domain"/>
    <property type="match status" value="1"/>
</dbReference>
<accession>A0ABV9Y482</accession>
<dbReference type="InterPro" id="IPR002347">
    <property type="entry name" value="SDR_fam"/>
</dbReference>
<dbReference type="Pfam" id="PF00106">
    <property type="entry name" value="adh_short"/>
    <property type="match status" value="1"/>
</dbReference>
<dbReference type="EMBL" id="JBHSJB010000021">
    <property type="protein sequence ID" value="MFC5056472.1"/>
    <property type="molecule type" value="Genomic_DNA"/>
</dbReference>
<organism evidence="1 2">
    <name type="scientific">Saccharothrix xinjiangensis</name>
    <dbReference type="NCBI Taxonomy" id="204798"/>
    <lineage>
        <taxon>Bacteria</taxon>
        <taxon>Bacillati</taxon>
        <taxon>Actinomycetota</taxon>
        <taxon>Actinomycetes</taxon>
        <taxon>Pseudonocardiales</taxon>
        <taxon>Pseudonocardiaceae</taxon>
        <taxon>Saccharothrix</taxon>
    </lineage>
</organism>
<keyword evidence="2" id="KW-1185">Reference proteome</keyword>
<protein>
    <submittedName>
        <fullName evidence="1">SDR family NAD(P)-dependent oxidoreductase</fullName>
    </submittedName>
</protein>
<dbReference type="PRINTS" id="PR00081">
    <property type="entry name" value="GDHRDH"/>
</dbReference>
<gene>
    <name evidence="1" type="ORF">ACFPFM_22265</name>
</gene>
<evidence type="ECO:0000313" key="2">
    <source>
        <dbReference type="Proteomes" id="UP001595833"/>
    </source>
</evidence>
<reference evidence="2" key="1">
    <citation type="journal article" date="2019" name="Int. J. Syst. Evol. Microbiol.">
        <title>The Global Catalogue of Microorganisms (GCM) 10K type strain sequencing project: providing services to taxonomists for standard genome sequencing and annotation.</title>
        <authorList>
            <consortium name="The Broad Institute Genomics Platform"/>
            <consortium name="The Broad Institute Genome Sequencing Center for Infectious Disease"/>
            <person name="Wu L."/>
            <person name="Ma J."/>
        </authorList>
    </citation>
    <scope>NUCLEOTIDE SEQUENCE [LARGE SCALE GENOMIC DNA]</scope>
    <source>
        <strain evidence="2">KCTC 12848</strain>
    </source>
</reference>
<dbReference type="PANTHER" id="PTHR43976:SF9">
    <property type="entry name" value="OXIDOREDUCTASE"/>
    <property type="match status" value="1"/>
</dbReference>
<comment type="caution">
    <text evidence="1">The sequence shown here is derived from an EMBL/GenBank/DDBJ whole genome shotgun (WGS) entry which is preliminary data.</text>
</comment>
<proteinExistence type="predicted"/>
<name>A0ABV9Y482_9PSEU</name>
<dbReference type="InterPro" id="IPR051911">
    <property type="entry name" value="SDR_oxidoreductase"/>
</dbReference>
<dbReference type="InterPro" id="IPR036291">
    <property type="entry name" value="NAD(P)-bd_dom_sf"/>
</dbReference>
<dbReference type="Proteomes" id="UP001595833">
    <property type="component" value="Unassembled WGS sequence"/>
</dbReference>
<evidence type="ECO:0000313" key="1">
    <source>
        <dbReference type="EMBL" id="MFC5056472.1"/>
    </source>
</evidence>
<sequence length="307" mass="32684">MSAILITGAATGIGNTTARRLAADGHTVHAGMRDPARDDAEHARELLDHARREGGDVRVVELDVTAQGSADAAVASILGDTGELDVVIHNAGHLYVGYVEAFTAEDITHLFDVNAVGAHRVNRAALPHLRERGRGTLLYVSSTIGVTTPPFLGPYVASKVAFDALAVTTAYETNPFGVETSIVMPGAITKGTRHFSNATRAGDTRVAEAYAALDPLVARNEEATASLVVPGVDPGPVGVAEEISRILALPFGEKPFRSVVDFTDSGVDEVNEVARRVRERFVTRMGFGELLRPSRTRPTTSRKEARP</sequence>
<dbReference type="SUPFAM" id="SSF51735">
    <property type="entry name" value="NAD(P)-binding Rossmann-fold domains"/>
    <property type="match status" value="1"/>
</dbReference>